<feature type="compositionally biased region" description="Low complexity" evidence="1">
    <location>
        <begin position="181"/>
        <end position="198"/>
    </location>
</feature>
<evidence type="ECO:0000313" key="3">
    <source>
        <dbReference type="Proteomes" id="UP000683000"/>
    </source>
</evidence>
<reference evidence="2" key="1">
    <citation type="submission" date="2021-03" db="EMBL/GenBank/DDBJ databases">
        <title>Evolutionary innovations through gain and loss of genes in the ectomycorrhizal Boletales.</title>
        <authorList>
            <person name="Wu G."/>
            <person name="Miyauchi S."/>
            <person name="Morin E."/>
            <person name="Yang Z.-L."/>
            <person name="Xu J."/>
            <person name="Martin F.M."/>
        </authorList>
    </citation>
    <scope>NUCLEOTIDE SEQUENCE</scope>
    <source>
        <strain evidence="2">BR01</strain>
    </source>
</reference>
<feature type="compositionally biased region" description="Basic residues" evidence="1">
    <location>
        <begin position="199"/>
        <end position="209"/>
    </location>
</feature>
<feature type="region of interest" description="Disordered" evidence="1">
    <location>
        <begin position="162"/>
        <end position="209"/>
    </location>
</feature>
<dbReference type="AlphaFoldDB" id="A0A8I2YTQ7"/>
<organism evidence="2 3">
    <name type="scientific">Boletus reticuloceps</name>
    <dbReference type="NCBI Taxonomy" id="495285"/>
    <lineage>
        <taxon>Eukaryota</taxon>
        <taxon>Fungi</taxon>
        <taxon>Dikarya</taxon>
        <taxon>Basidiomycota</taxon>
        <taxon>Agaricomycotina</taxon>
        <taxon>Agaricomycetes</taxon>
        <taxon>Agaricomycetidae</taxon>
        <taxon>Boletales</taxon>
        <taxon>Boletineae</taxon>
        <taxon>Boletaceae</taxon>
        <taxon>Boletoideae</taxon>
        <taxon>Boletus</taxon>
    </lineage>
</organism>
<protein>
    <submittedName>
        <fullName evidence="2">Uncharacterized protein</fullName>
    </submittedName>
</protein>
<feature type="region of interest" description="Disordered" evidence="1">
    <location>
        <begin position="117"/>
        <end position="137"/>
    </location>
</feature>
<name>A0A8I2YTQ7_9AGAM</name>
<sequence>MSPGIPVNPFSLILSTPVPVSGRLNPSSATPAPTLASKLTEPALHGDIKAPTLSTLAQETSGPLDDTRALTTSSGDAAIPIMSATPAPTLASKLTEPPSHDDIEALTLSMLAQETSGPLDDAQALATPSGDATTSTPIIVNPLSSLVKKSVKLKLPLLPPIPDFRAKDKITGNEGDGEGVGASNNSSNNKGKAGSNQKSKMRPTKAKTA</sequence>
<accession>A0A8I2YTQ7</accession>
<gene>
    <name evidence="2" type="ORF">JVT61DRAFT_14781</name>
</gene>
<comment type="caution">
    <text evidence="2">The sequence shown here is derived from an EMBL/GenBank/DDBJ whole genome shotgun (WGS) entry which is preliminary data.</text>
</comment>
<dbReference type="Proteomes" id="UP000683000">
    <property type="component" value="Unassembled WGS sequence"/>
</dbReference>
<proteinExistence type="predicted"/>
<evidence type="ECO:0000256" key="1">
    <source>
        <dbReference type="SAM" id="MobiDB-lite"/>
    </source>
</evidence>
<dbReference type="EMBL" id="JAGFBS010000008">
    <property type="protein sequence ID" value="KAG6377985.1"/>
    <property type="molecule type" value="Genomic_DNA"/>
</dbReference>
<evidence type="ECO:0000313" key="2">
    <source>
        <dbReference type="EMBL" id="KAG6377985.1"/>
    </source>
</evidence>
<keyword evidence="3" id="KW-1185">Reference proteome</keyword>